<keyword evidence="3" id="KW-1185">Reference proteome</keyword>
<dbReference type="SUPFAM" id="SSF48452">
    <property type="entry name" value="TPR-like"/>
    <property type="match status" value="1"/>
</dbReference>
<name>A0A9P7HAB6_9HYPO</name>
<dbReference type="PROSITE" id="PS50181">
    <property type="entry name" value="FBOX"/>
    <property type="match status" value="1"/>
</dbReference>
<evidence type="ECO:0000313" key="3">
    <source>
        <dbReference type="Proteomes" id="UP000782241"/>
    </source>
</evidence>
<accession>A0A9P7HAB6</accession>
<proteinExistence type="predicted"/>
<gene>
    <name evidence="2" type="ORF">KAF25_010097</name>
</gene>
<dbReference type="Gene3D" id="1.20.1280.50">
    <property type="match status" value="1"/>
</dbReference>
<dbReference type="AlphaFoldDB" id="A0A9P7HAB6"/>
<dbReference type="Proteomes" id="UP000782241">
    <property type="component" value="Unassembled WGS sequence"/>
</dbReference>
<dbReference type="InterPro" id="IPR001810">
    <property type="entry name" value="F-box_dom"/>
</dbReference>
<dbReference type="InterPro" id="IPR043132">
    <property type="entry name" value="BCAT-like_C"/>
</dbReference>
<organism evidence="2 3">
    <name type="scientific">Fusarium avenaceum</name>
    <dbReference type="NCBI Taxonomy" id="40199"/>
    <lineage>
        <taxon>Eukaryota</taxon>
        <taxon>Fungi</taxon>
        <taxon>Dikarya</taxon>
        <taxon>Ascomycota</taxon>
        <taxon>Pezizomycotina</taxon>
        <taxon>Sordariomycetes</taxon>
        <taxon>Hypocreomycetidae</taxon>
        <taxon>Hypocreales</taxon>
        <taxon>Nectriaceae</taxon>
        <taxon>Fusarium</taxon>
        <taxon>Fusarium tricinctum species complex</taxon>
    </lineage>
</organism>
<dbReference type="Gene3D" id="1.25.40.10">
    <property type="entry name" value="Tetratricopeptide repeat domain"/>
    <property type="match status" value="1"/>
</dbReference>
<dbReference type="InterPro" id="IPR032675">
    <property type="entry name" value="LRR_dom_sf"/>
</dbReference>
<dbReference type="InterPro" id="IPR043131">
    <property type="entry name" value="BCAT-like_N"/>
</dbReference>
<feature type="domain" description="F-box" evidence="1">
    <location>
        <begin position="473"/>
        <end position="522"/>
    </location>
</feature>
<dbReference type="SUPFAM" id="SSF52047">
    <property type="entry name" value="RNI-like"/>
    <property type="match status" value="1"/>
</dbReference>
<dbReference type="SUPFAM" id="SSF81383">
    <property type="entry name" value="F-box domain"/>
    <property type="match status" value="1"/>
</dbReference>
<dbReference type="Gene3D" id="3.20.10.10">
    <property type="entry name" value="D-amino Acid Aminotransferase, subunit A, domain 2"/>
    <property type="match status" value="1"/>
</dbReference>
<dbReference type="Pfam" id="PF12937">
    <property type="entry name" value="F-box-like"/>
    <property type="match status" value="1"/>
</dbReference>
<dbReference type="Pfam" id="PF01063">
    <property type="entry name" value="Aminotran_4"/>
    <property type="match status" value="1"/>
</dbReference>
<dbReference type="EMBL" id="JAGPUO010000001">
    <property type="protein sequence ID" value="KAG5665972.1"/>
    <property type="molecule type" value="Genomic_DNA"/>
</dbReference>
<comment type="caution">
    <text evidence="2">The sequence shown here is derived from an EMBL/GenBank/DDBJ whole genome shotgun (WGS) entry which is preliminary data.</text>
</comment>
<dbReference type="InterPro" id="IPR036038">
    <property type="entry name" value="Aminotransferase-like"/>
</dbReference>
<dbReference type="GO" id="GO:0003824">
    <property type="term" value="F:catalytic activity"/>
    <property type="evidence" value="ECO:0007669"/>
    <property type="project" value="InterPro"/>
</dbReference>
<dbReference type="Gene3D" id="3.30.470.10">
    <property type="match status" value="1"/>
</dbReference>
<dbReference type="InterPro" id="IPR011990">
    <property type="entry name" value="TPR-like_helical_dom_sf"/>
</dbReference>
<dbReference type="SUPFAM" id="SSF56752">
    <property type="entry name" value="D-aminoacid aminotransferase-like PLP-dependent enzymes"/>
    <property type="match status" value="1"/>
</dbReference>
<reference evidence="2" key="1">
    <citation type="submission" date="2021-04" db="EMBL/GenBank/DDBJ databases">
        <title>Draft genome of Fusarium avenaceum strain F156N33, isolated from an atmospheric sample in Virginia.</title>
        <authorList>
            <person name="Yang S."/>
            <person name="Vinatzer B.A."/>
            <person name="Coleman J."/>
        </authorList>
    </citation>
    <scope>NUCLEOTIDE SEQUENCE</scope>
    <source>
        <strain evidence="2">F156N33</strain>
    </source>
</reference>
<protein>
    <recommendedName>
        <fullName evidence="1">F-box domain-containing protein</fullName>
    </recommendedName>
</protein>
<evidence type="ECO:0000259" key="1">
    <source>
        <dbReference type="PROSITE" id="PS50181"/>
    </source>
</evidence>
<dbReference type="InterPro" id="IPR001544">
    <property type="entry name" value="Aminotrans_IV"/>
</dbReference>
<evidence type="ECO:0000313" key="2">
    <source>
        <dbReference type="EMBL" id="KAG5665972.1"/>
    </source>
</evidence>
<dbReference type="InterPro" id="IPR036047">
    <property type="entry name" value="F-box-like_dom_sf"/>
</dbReference>
<dbReference type="Gene3D" id="3.80.10.10">
    <property type="entry name" value="Ribonuclease Inhibitor"/>
    <property type="match status" value="1"/>
</dbReference>
<sequence length="954" mass="109099">MSKMADNFSLFTSMRYDTELQQLQSHGLDGQGWNFENKSPLYMLDFHRDRLLRAATHWKWQPSIDRLSGANGLSTLAQLISDSVGSTPQSPLKVRIVVSSQGDIKVEQSSTPEVPLQNLLPVRLPHPSCVPLDGEPRKTSGYTLIVDQAPTSRSEYTHFKTTKRDMYDAARRRAGITYADPIEVLVVNQDDGFVMEGTFTTPYFWRDGGWVTPPVAAHFSRDEGDGGQDGTSRRWALERGLASEQVVDVKSLVHGEECWISFTLTLNDELDSHQRHLEQGWVNLSGRWPKVPVEVMTSESQESAIAEGRRLYGAKRYKPALMHFTKAMQLCACGRNERRPRCSCKNFEKVAAEGGSIFNEAMYTCECMVRKTFSKCDNKLHMQALDYRAATFEEIKELERAQKDAEWMLELAPRLPDGYLRLGKISRIQKKNEFAWKVYSAGIEVGNKHNLAESPKFQKLRAARQPLHTRYYRRDPLRNPQEIVQRIFNYLDFASLVRCTGVSKDWGQYLAGRGNERLWRTLIFVENVGPARPPGMKSLRKLISYSGNDVRQIIIENVLRFRLSQQKLLALIQGSKNLERLELRGSTEEDLSIPEAKGILSKLSHVFLQDIIISKPHILKPLLQHASESLQSLHIDGLPQSSSPSENWFPHLPKLQYLRLEEHSKPSPFRLNTWYLAMKTPRVQQLYLKDVQLLGVLPPDAILDDHWPELKALTVHGPNDSDLNTAQTVQQLTSLRGGRMLQYIDFDFRWKPNDEGPLGLIVLSEMLNQEPELLATDRFDKHCQYTDLRSLRLRRAMIPPLKLQKVLSDALASNKLHTLDLAFPLDPQGAPEGAASTRHIHDHAWLRGEPGIRCIGLSEFRFRAYPKTDDEMYLPSFLASFPNLEVLEINSSHYDHRELCIVVEAILKVTRLKKIYQKTVHGEWGDQLRKVVGKHGVELVWGDRPRQWPLEVEE</sequence>